<dbReference type="PANTHER" id="PTHR34075:SF5">
    <property type="entry name" value="BLR3430 PROTEIN"/>
    <property type="match status" value="1"/>
</dbReference>
<sequence>MTAPEAVWREALGDGRLMLQRSRASGDRFFPPRLAEPATGDEDWEWVDAIGLGTVYAVTVIHPKPPEPAYNVVLVDLDEGPRLMSRVEGIDPAAIRIGDRVRARIDGSGADALLLFEPA</sequence>
<organism evidence="2 3">
    <name type="scientific">Sphingomonas jejuensis</name>
    <dbReference type="NCBI Taxonomy" id="904715"/>
    <lineage>
        <taxon>Bacteria</taxon>
        <taxon>Pseudomonadati</taxon>
        <taxon>Pseudomonadota</taxon>
        <taxon>Alphaproteobacteria</taxon>
        <taxon>Sphingomonadales</taxon>
        <taxon>Sphingomonadaceae</taxon>
        <taxon>Sphingomonas</taxon>
    </lineage>
</organism>
<dbReference type="InterPro" id="IPR002878">
    <property type="entry name" value="ChsH2_C"/>
</dbReference>
<dbReference type="EMBL" id="JAATJE010000001">
    <property type="protein sequence ID" value="NJC32896.1"/>
    <property type="molecule type" value="Genomic_DNA"/>
</dbReference>
<dbReference type="PANTHER" id="PTHR34075">
    <property type="entry name" value="BLR3430 PROTEIN"/>
    <property type="match status" value="1"/>
</dbReference>
<dbReference type="Proteomes" id="UP000734218">
    <property type="component" value="Unassembled WGS sequence"/>
</dbReference>
<protein>
    <recommendedName>
        <fullName evidence="1">ChsH2 C-terminal OB-fold domain-containing protein</fullName>
    </recommendedName>
</protein>
<dbReference type="Pfam" id="PF01796">
    <property type="entry name" value="OB_ChsH2_C"/>
    <property type="match status" value="1"/>
</dbReference>
<dbReference type="SUPFAM" id="SSF50249">
    <property type="entry name" value="Nucleic acid-binding proteins"/>
    <property type="match status" value="1"/>
</dbReference>
<evidence type="ECO:0000259" key="1">
    <source>
        <dbReference type="Pfam" id="PF01796"/>
    </source>
</evidence>
<evidence type="ECO:0000313" key="3">
    <source>
        <dbReference type="Proteomes" id="UP000734218"/>
    </source>
</evidence>
<dbReference type="InterPro" id="IPR012340">
    <property type="entry name" value="NA-bd_OB-fold"/>
</dbReference>
<dbReference type="InterPro" id="IPR052513">
    <property type="entry name" value="Thioester_dehydratase-like"/>
</dbReference>
<reference evidence="2 3" key="1">
    <citation type="submission" date="2020-03" db="EMBL/GenBank/DDBJ databases">
        <title>Genomic Encyclopedia of Type Strains, Phase IV (KMG-IV): sequencing the most valuable type-strain genomes for metagenomic binning, comparative biology and taxonomic classification.</title>
        <authorList>
            <person name="Goeker M."/>
        </authorList>
    </citation>
    <scope>NUCLEOTIDE SEQUENCE [LARGE SCALE GENOMIC DNA]</scope>
    <source>
        <strain evidence="2 3">DSM 27651</strain>
    </source>
</reference>
<gene>
    <name evidence="2" type="ORF">GGR88_000370</name>
</gene>
<keyword evidence="3" id="KW-1185">Reference proteome</keyword>
<name>A0ABX0XJB6_9SPHN</name>
<proteinExistence type="predicted"/>
<accession>A0ABX0XJB6</accession>
<evidence type="ECO:0000313" key="2">
    <source>
        <dbReference type="EMBL" id="NJC32896.1"/>
    </source>
</evidence>
<feature type="domain" description="ChsH2 C-terminal OB-fold" evidence="1">
    <location>
        <begin position="46"/>
        <end position="105"/>
    </location>
</feature>
<dbReference type="RefSeq" id="WP_167952417.1">
    <property type="nucleotide sequence ID" value="NZ_JAATJE010000001.1"/>
</dbReference>
<comment type="caution">
    <text evidence="2">The sequence shown here is derived from an EMBL/GenBank/DDBJ whole genome shotgun (WGS) entry which is preliminary data.</text>
</comment>